<sequence>MDRERESPPERLPFCLDDTVGGIVRACQECPGVYYIAARKQDGRFLADEYYVVERSSPAISKEAMAYGRMSEEDSRVLLYPFAEERHGYKIIEYEIYRYQVRHGMYADGQTSLRDVAFFNMEYHPEYFGPYPAPLATPRGRTARYKPLMNGVFWIETGTGEEVLAVCYPIWNCDFSETVLKQSEQSEEDVREGIDNTLGYLFFSKRASSLALFELWGQYEELRTGGLINYPALMNYIWAYFPEYAATYNMQNQLGMHDTFGLLMSALGTEVELQNNPNEVIAMSTAAGLDFLNF</sequence>
<evidence type="ECO:0000313" key="2">
    <source>
        <dbReference type="Proteomes" id="UP000053433"/>
    </source>
</evidence>
<dbReference type="EMBL" id="LMUA01000002">
    <property type="protein sequence ID" value="KUE77615.1"/>
    <property type="molecule type" value="Genomic_DNA"/>
</dbReference>
<proteinExistence type="predicted"/>
<reference evidence="1 2" key="1">
    <citation type="submission" date="2015-10" db="EMBL/GenBank/DDBJ databases">
        <title>A novel member of the family Ruminococcaceae isolated from human faeces.</title>
        <authorList>
            <person name="Shkoporov A.N."/>
            <person name="Chaplin A.V."/>
            <person name="Motuzova O.V."/>
            <person name="Kafarskaia L.I."/>
            <person name="Efimov B.A."/>
        </authorList>
    </citation>
    <scope>NUCLEOTIDE SEQUENCE [LARGE SCALE GENOMIC DNA]</scope>
    <source>
        <strain evidence="1 2">668</strain>
    </source>
</reference>
<evidence type="ECO:0000313" key="1">
    <source>
        <dbReference type="EMBL" id="KUE77615.1"/>
    </source>
</evidence>
<name>A0A0W7TV75_9FIRM</name>
<gene>
    <name evidence="1" type="ORF">ASJ35_02530</name>
</gene>
<dbReference type="RefSeq" id="WP_058722711.1">
    <property type="nucleotide sequence ID" value="NZ_JANGBT010000001.1"/>
</dbReference>
<organism evidence="1 2">
    <name type="scientific">Ruthenibacterium lactatiformans</name>
    <dbReference type="NCBI Taxonomy" id="1550024"/>
    <lineage>
        <taxon>Bacteria</taxon>
        <taxon>Bacillati</taxon>
        <taxon>Bacillota</taxon>
        <taxon>Clostridia</taxon>
        <taxon>Eubacteriales</taxon>
        <taxon>Oscillospiraceae</taxon>
        <taxon>Ruthenibacterium</taxon>
    </lineage>
</organism>
<protein>
    <submittedName>
        <fullName evidence="1">Uncharacterized protein</fullName>
    </submittedName>
</protein>
<comment type="caution">
    <text evidence="1">The sequence shown here is derived from an EMBL/GenBank/DDBJ whole genome shotgun (WGS) entry which is preliminary data.</text>
</comment>
<accession>A0A0W7TV75</accession>
<dbReference type="AlphaFoldDB" id="A0A0W7TV75"/>
<dbReference type="Proteomes" id="UP000053433">
    <property type="component" value="Unassembled WGS sequence"/>
</dbReference>